<evidence type="ECO:0000259" key="2">
    <source>
        <dbReference type="Pfam" id="PF17667"/>
    </source>
</evidence>
<gene>
    <name evidence="3" type="ORF">BXZ70DRAFT_206800</name>
</gene>
<dbReference type="AlphaFoldDB" id="A0A8K0UM66"/>
<dbReference type="SUPFAM" id="SSF56112">
    <property type="entry name" value="Protein kinase-like (PK-like)"/>
    <property type="match status" value="1"/>
</dbReference>
<dbReference type="PANTHER" id="PTHR38248">
    <property type="entry name" value="FUNK1 6"/>
    <property type="match status" value="1"/>
</dbReference>
<evidence type="ECO:0000313" key="3">
    <source>
        <dbReference type="EMBL" id="KAH8100113.1"/>
    </source>
</evidence>
<organism evidence="3 4">
    <name type="scientific">Cristinia sonorae</name>
    <dbReference type="NCBI Taxonomy" id="1940300"/>
    <lineage>
        <taxon>Eukaryota</taxon>
        <taxon>Fungi</taxon>
        <taxon>Dikarya</taxon>
        <taxon>Basidiomycota</taxon>
        <taxon>Agaricomycotina</taxon>
        <taxon>Agaricomycetes</taxon>
        <taxon>Agaricomycetidae</taxon>
        <taxon>Agaricales</taxon>
        <taxon>Pleurotineae</taxon>
        <taxon>Stephanosporaceae</taxon>
        <taxon>Cristinia</taxon>
    </lineage>
</organism>
<protein>
    <recommendedName>
        <fullName evidence="2">Fungal-type protein kinase domain-containing protein</fullName>
    </recommendedName>
</protein>
<dbReference type="InterPro" id="IPR011009">
    <property type="entry name" value="Kinase-like_dom_sf"/>
</dbReference>
<evidence type="ECO:0000256" key="1">
    <source>
        <dbReference type="SAM" id="MobiDB-lite"/>
    </source>
</evidence>
<dbReference type="PANTHER" id="PTHR38248:SF2">
    <property type="entry name" value="FUNK1 11"/>
    <property type="match status" value="1"/>
</dbReference>
<accession>A0A8K0UM66</accession>
<feature type="compositionally biased region" description="Polar residues" evidence="1">
    <location>
        <begin position="780"/>
        <end position="793"/>
    </location>
</feature>
<sequence>MKSGSHYHQISVADFMKNFVPQTQEQLGDELDFSIDLRKFKPNSKTGKRDEKGCYSILCNYIDRALGSEGDGNEGNEGTNDGHFVCRNVSDWPDRSLMSETKSRGEAPAWSESLDESHQGDPGPQNSPPVSETLSRTDSDLLPPRRPNTRSGTERIDLAVFRVRGESGEKRRLPWAHSVKVKDDRQGEYATQNSYAYTLMGLEVKVKGDAWGKTASEFLPDTGIGSDFRGQVCEYVAEILARQHRTFFFTVSVYQTTARLMRWDRLGVIVSEPIDLEAEPKKFYEFFFRLRKATNVQLGFDPTATLISIDEYTDSHPSIVAVTEAITSLPRAASRIKPYISKAFTDGSWPYYELQVSDKTDSDKTHRFLVRNSSSHSRAPTGRATKGYIAFDLETRKFRFLKDSWRPDSPDVHPELEVYEKFGSVDPPIPCLATVCCGGDVFHLIGGERVKQATRTQEWIPLYHSRIHTRIVLNEVGLPLKAYTNSRELCNIVSQAMLAHAGAWVDAGVLHRDISDGNIVIYINYDDPTPTTTGLLIDWDLCKYRTELGNKSQRSRSGTWRFLSAALLNYPLKPNELADDLEAFYHVLSLFALRYHDHGMSTDDLKDILQSVFYAYKFDRGHWIGSAAKYRRMASGELPCELNGSSPFGEILRDMAHIIQQHYKSLHKTLEAFALPKTQTSGITPQMSSDPGSNQPLVQKSVVARYIDTTAAKIKRPARKPSVVAPAGERALDSHIELYAVLDDTLRDIPEENWDPKDKLPDQFALINWSSKRPLDYSDGGNTSKRSRTTASGTGNGHVPPLGLPRRSVHVDANPDA</sequence>
<dbReference type="OrthoDB" id="2739948at2759"/>
<keyword evidence="4" id="KW-1185">Reference proteome</keyword>
<feature type="domain" description="Fungal-type protein kinase" evidence="2">
    <location>
        <begin position="455"/>
        <end position="588"/>
    </location>
</feature>
<reference evidence="3" key="1">
    <citation type="journal article" date="2021" name="New Phytol.">
        <title>Evolutionary innovations through gain and loss of genes in the ectomycorrhizal Boletales.</title>
        <authorList>
            <person name="Wu G."/>
            <person name="Miyauchi S."/>
            <person name="Morin E."/>
            <person name="Kuo A."/>
            <person name="Drula E."/>
            <person name="Varga T."/>
            <person name="Kohler A."/>
            <person name="Feng B."/>
            <person name="Cao Y."/>
            <person name="Lipzen A."/>
            <person name="Daum C."/>
            <person name="Hundley H."/>
            <person name="Pangilinan J."/>
            <person name="Johnson J."/>
            <person name="Barry K."/>
            <person name="LaButti K."/>
            <person name="Ng V."/>
            <person name="Ahrendt S."/>
            <person name="Min B."/>
            <person name="Choi I.G."/>
            <person name="Park H."/>
            <person name="Plett J.M."/>
            <person name="Magnuson J."/>
            <person name="Spatafora J.W."/>
            <person name="Nagy L.G."/>
            <person name="Henrissat B."/>
            <person name="Grigoriev I.V."/>
            <person name="Yang Z.L."/>
            <person name="Xu J."/>
            <person name="Martin F.M."/>
        </authorList>
    </citation>
    <scope>NUCLEOTIDE SEQUENCE</scope>
    <source>
        <strain evidence="3">KKN 215</strain>
    </source>
</reference>
<name>A0A8K0UM66_9AGAR</name>
<feature type="region of interest" description="Disordered" evidence="1">
    <location>
        <begin position="775"/>
        <end position="817"/>
    </location>
</feature>
<dbReference type="Proteomes" id="UP000813824">
    <property type="component" value="Unassembled WGS sequence"/>
</dbReference>
<dbReference type="EMBL" id="JAEVFJ010000017">
    <property type="protein sequence ID" value="KAH8100113.1"/>
    <property type="molecule type" value="Genomic_DNA"/>
</dbReference>
<feature type="region of interest" description="Disordered" evidence="1">
    <location>
        <begin position="95"/>
        <end position="154"/>
    </location>
</feature>
<feature type="domain" description="Fungal-type protein kinase" evidence="2">
    <location>
        <begin position="231"/>
        <end position="411"/>
    </location>
</feature>
<comment type="caution">
    <text evidence="3">The sequence shown here is derived from an EMBL/GenBank/DDBJ whole genome shotgun (WGS) entry which is preliminary data.</text>
</comment>
<proteinExistence type="predicted"/>
<dbReference type="Pfam" id="PF17667">
    <property type="entry name" value="Pkinase_fungal"/>
    <property type="match status" value="2"/>
</dbReference>
<evidence type="ECO:0000313" key="4">
    <source>
        <dbReference type="Proteomes" id="UP000813824"/>
    </source>
</evidence>
<dbReference type="InterPro" id="IPR040976">
    <property type="entry name" value="Pkinase_fungal"/>
</dbReference>